<sequence length="270" mass="29918">MKFVLFLLLQTLLFGPISCHSFELAQTDKLAFAGAKGFGKYTQGGHGGEIYVVTTLEDNESAGSLRHALKQKHPRIIQFAVSGVIKLSKPLKINNSHVTIEGQSSPRGIAIVGAPFVVSADEVIIQHMRFRLGTYGYAEDALTVRNTKNVIVDHCSISWGTDETASLYNNENFTLQYSIISNSLNKSIHPKGEHGYGGIWGGQNASFINNLVANHKSRTPRLNGHRLKSPYPIDKEYVELVNNVIYNWGQNSVYGSENGRFSLVNNYYLL</sequence>
<keyword evidence="5" id="KW-1185">Reference proteome</keyword>
<evidence type="ECO:0000256" key="1">
    <source>
        <dbReference type="ARBA" id="ARBA00022723"/>
    </source>
</evidence>
<evidence type="ECO:0000313" key="4">
    <source>
        <dbReference type="EMBL" id="MDC2890937.1"/>
    </source>
</evidence>
<name>A0ABT5FIB9_9GAMM</name>
<accession>A0ABT5FIB9</accession>
<keyword evidence="1" id="KW-0479">Metal-binding</keyword>
<evidence type="ECO:0000256" key="3">
    <source>
        <dbReference type="SAM" id="SignalP"/>
    </source>
</evidence>
<dbReference type="Gene3D" id="2.160.20.10">
    <property type="entry name" value="Single-stranded right-handed beta-helix, Pectin lyase-like"/>
    <property type="match status" value="1"/>
</dbReference>
<dbReference type="RefSeq" id="WP_272181993.1">
    <property type="nucleotide sequence ID" value="NZ_JAQOMS010000002.1"/>
</dbReference>
<dbReference type="InterPro" id="IPR011050">
    <property type="entry name" value="Pectin_lyase_fold/virulence"/>
</dbReference>
<keyword evidence="2" id="KW-0325">Glycoprotein</keyword>
<keyword evidence="3" id="KW-0732">Signal</keyword>
<dbReference type="SUPFAM" id="SSF51126">
    <property type="entry name" value="Pectin lyase-like"/>
    <property type="match status" value="1"/>
</dbReference>
<feature type="chain" id="PRO_5045288963" description="Pectate lyase" evidence="3">
    <location>
        <begin position="22"/>
        <end position="270"/>
    </location>
</feature>
<feature type="signal peptide" evidence="3">
    <location>
        <begin position="1"/>
        <end position="21"/>
    </location>
</feature>
<gene>
    <name evidence="4" type="ORF">PN838_22170</name>
</gene>
<dbReference type="EMBL" id="JAQOMS010000002">
    <property type="protein sequence ID" value="MDC2890937.1"/>
    <property type="molecule type" value="Genomic_DNA"/>
</dbReference>
<evidence type="ECO:0008006" key="6">
    <source>
        <dbReference type="Google" id="ProtNLM"/>
    </source>
</evidence>
<dbReference type="InterPro" id="IPR052063">
    <property type="entry name" value="Polysaccharide_Lyase_1"/>
</dbReference>
<proteinExistence type="predicted"/>
<evidence type="ECO:0000313" key="5">
    <source>
        <dbReference type="Proteomes" id="UP001528411"/>
    </source>
</evidence>
<comment type="caution">
    <text evidence="4">The sequence shown here is derived from an EMBL/GenBank/DDBJ whole genome shotgun (WGS) entry which is preliminary data.</text>
</comment>
<dbReference type="PANTHER" id="PTHR42970">
    <property type="entry name" value="PECTATE LYASE C-RELATED"/>
    <property type="match status" value="1"/>
</dbReference>
<dbReference type="InterPro" id="IPR012334">
    <property type="entry name" value="Pectin_lyas_fold"/>
</dbReference>
<reference evidence="4 5" key="1">
    <citation type="submission" date="2023-01" db="EMBL/GenBank/DDBJ databases">
        <title>Psychrosphaera sp. nov., isolated from marine algae.</title>
        <authorList>
            <person name="Bayburt H."/>
            <person name="Choi B.J."/>
            <person name="Kim J.M."/>
            <person name="Choi D.G."/>
            <person name="Jeon C.O."/>
        </authorList>
    </citation>
    <scope>NUCLEOTIDE SEQUENCE [LARGE SCALE GENOMIC DNA]</scope>
    <source>
        <strain evidence="4 5">G1-22</strain>
    </source>
</reference>
<dbReference type="Proteomes" id="UP001528411">
    <property type="component" value="Unassembled WGS sequence"/>
</dbReference>
<protein>
    <recommendedName>
        <fullName evidence="6">Pectate lyase</fullName>
    </recommendedName>
</protein>
<organism evidence="4 5">
    <name type="scientific">Psychrosphaera algicola</name>
    <dbReference type="NCBI Taxonomy" id="3023714"/>
    <lineage>
        <taxon>Bacteria</taxon>
        <taxon>Pseudomonadati</taxon>
        <taxon>Pseudomonadota</taxon>
        <taxon>Gammaproteobacteria</taxon>
        <taxon>Alteromonadales</taxon>
        <taxon>Pseudoalteromonadaceae</taxon>
        <taxon>Psychrosphaera</taxon>
    </lineage>
</organism>
<dbReference type="PANTHER" id="PTHR42970:SF1">
    <property type="entry name" value="PECTATE LYASE C-RELATED"/>
    <property type="match status" value="1"/>
</dbReference>
<evidence type="ECO:0000256" key="2">
    <source>
        <dbReference type="ARBA" id="ARBA00023180"/>
    </source>
</evidence>